<dbReference type="Proteomes" id="UP000266188">
    <property type="component" value="Unassembled WGS sequence"/>
</dbReference>
<keyword evidence="5" id="KW-1185">Reference proteome</keyword>
<organism evidence="4 5">
    <name type="scientific">Aspergillus sclerotialis</name>
    <dbReference type="NCBI Taxonomy" id="2070753"/>
    <lineage>
        <taxon>Eukaryota</taxon>
        <taxon>Fungi</taxon>
        <taxon>Dikarya</taxon>
        <taxon>Ascomycota</taxon>
        <taxon>Pezizomycotina</taxon>
        <taxon>Eurotiomycetes</taxon>
        <taxon>Eurotiomycetidae</taxon>
        <taxon>Eurotiales</taxon>
        <taxon>Aspergillaceae</taxon>
        <taxon>Aspergillus</taxon>
        <taxon>Aspergillus subgen. Polypaecilum</taxon>
    </lineage>
</organism>
<dbReference type="InterPro" id="IPR021858">
    <property type="entry name" value="Fun_TF"/>
</dbReference>
<dbReference type="AlphaFoldDB" id="A0A3A3A6V4"/>
<dbReference type="PANTHER" id="PTHR37534:SF46">
    <property type="entry name" value="ZN(II)2CYS6 TRANSCRIPTION FACTOR (EUROFUNG)"/>
    <property type="match status" value="1"/>
</dbReference>
<reference evidence="5" key="1">
    <citation type="submission" date="2017-02" db="EMBL/GenBank/DDBJ databases">
        <authorList>
            <person name="Tafer H."/>
            <person name="Lopandic K."/>
        </authorList>
    </citation>
    <scope>NUCLEOTIDE SEQUENCE [LARGE SCALE GENOMIC DNA]</scope>
    <source>
        <strain evidence="5">CBS 366.77</strain>
    </source>
</reference>
<protein>
    <submittedName>
        <fullName evidence="4">C6 transcription factor</fullName>
    </submittedName>
</protein>
<proteinExistence type="predicted"/>
<evidence type="ECO:0000256" key="2">
    <source>
        <dbReference type="ARBA" id="ARBA00023242"/>
    </source>
</evidence>
<dbReference type="PANTHER" id="PTHR37534">
    <property type="entry name" value="TRANSCRIPTIONAL ACTIVATOR PROTEIN UGA3"/>
    <property type="match status" value="1"/>
</dbReference>
<comment type="subcellular location">
    <subcellularLocation>
        <location evidence="1">Nucleus</location>
    </subcellularLocation>
</comment>
<keyword evidence="3" id="KW-0732">Signal</keyword>
<feature type="non-terminal residue" evidence="4">
    <location>
        <position position="224"/>
    </location>
</feature>
<evidence type="ECO:0000313" key="4">
    <source>
        <dbReference type="EMBL" id="RJE25081.1"/>
    </source>
</evidence>
<accession>A0A3A3A6V4</accession>
<evidence type="ECO:0000256" key="3">
    <source>
        <dbReference type="SAM" id="SignalP"/>
    </source>
</evidence>
<sequence length="224" mass="24187">MAMESPALFDVLLALASGHLSLTDESHTVSALENRSTAIRNLAKAISTPSHELTRHETNAAACLGFVIYEAGVGDCRTWYTHLKGAHQIIVSTSAHSSGKLLEGPGAFKTSTEGQWILRNFAYHDVIGSITLRRRPLLNGDYLDGITDVVDSCVGVAVGLLSILARISCLDADTSFHSQTPIDDHEHEHLQHHFLTTCATLEQALLSWTCNPNAEPGLASLAYT</sequence>
<name>A0A3A3A6V4_9EURO</name>
<keyword evidence="2" id="KW-0539">Nucleus</keyword>
<evidence type="ECO:0000313" key="5">
    <source>
        <dbReference type="Proteomes" id="UP000266188"/>
    </source>
</evidence>
<gene>
    <name evidence="4" type="ORF">PHISCL_02552</name>
</gene>
<dbReference type="GO" id="GO:0005634">
    <property type="term" value="C:nucleus"/>
    <property type="evidence" value="ECO:0007669"/>
    <property type="project" value="UniProtKB-SubCell"/>
</dbReference>
<dbReference type="EMBL" id="MVGC01000058">
    <property type="protein sequence ID" value="RJE25081.1"/>
    <property type="molecule type" value="Genomic_DNA"/>
</dbReference>
<dbReference type="STRING" id="2070753.A0A3A3A6V4"/>
<dbReference type="OrthoDB" id="3509362at2759"/>
<dbReference type="Pfam" id="PF11951">
    <property type="entry name" value="Fungal_trans_2"/>
    <property type="match status" value="1"/>
</dbReference>
<feature type="signal peptide" evidence="3">
    <location>
        <begin position="1"/>
        <end position="18"/>
    </location>
</feature>
<evidence type="ECO:0000256" key="1">
    <source>
        <dbReference type="ARBA" id="ARBA00004123"/>
    </source>
</evidence>
<feature type="chain" id="PRO_5017273101" evidence="3">
    <location>
        <begin position="19"/>
        <end position="224"/>
    </location>
</feature>
<comment type="caution">
    <text evidence="4">The sequence shown here is derived from an EMBL/GenBank/DDBJ whole genome shotgun (WGS) entry which is preliminary data.</text>
</comment>